<dbReference type="PIRSF" id="PIRSF000505">
    <property type="entry name" value="EPSPS"/>
    <property type="match status" value="1"/>
</dbReference>
<dbReference type="InterPro" id="IPR001986">
    <property type="entry name" value="Enolpyruvate_Tfrase_dom"/>
</dbReference>
<feature type="binding site" evidence="7">
    <location>
        <position position="178"/>
    </location>
    <ligand>
        <name>3-phosphoshikimate</name>
        <dbReference type="ChEBI" id="CHEBI:145989"/>
    </ligand>
</feature>
<dbReference type="SUPFAM" id="SSF55205">
    <property type="entry name" value="EPT/RTPC-like"/>
    <property type="match status" value="1"/>
</dbReference>
<comment type="subunit">
    <text evidence="7">Monomer.</text>
</comment>
<feature type="binding site" evidence="7">
    <location>
        <position position="131"/>
    </location>
    <ligand>
        <name>phosphoenolpyruvate</name>
        <dbReference type="ChEBI" id="CHEBI:58702"/>
    </ligand>
</feature>
<dbReference type="PROSITE" id="PS00104">
    <property type="entry name" value="EPSP_SYNTHASE_1"/>
    <property type="match status" value="1"/>
</dbReference>
<reference evidence="9 10" key="1">
    <citation type="submission" date="2021-08" db="EMBL/GenBank/DDBJ databases">
        <title>Lysobacter sp. strain CJ11 Genome sequencing and assembly.</title>
        <authorList>
            <person name="Kim I."/>
        </authorList>
    </citation>
    <scope>NUCLEOTIDE SEQUENCE [LARGE SCALE GENOMIC DNA]</scope>
    <source>
        <strain evidence="9 10">CJ11</strain>
    </source>
</reference>
<feature type="binding site" evidence="7">
    <location>
        <position position="30"/>
    </location>
    <ligand>
        <name>3-phosphoshikimate</name>
        <dbReference type="ChEBI" id="CHEBI:145989"/>
    </ligand>
</feature>
<comment type="function">
    <text evidence="7">Catalyzes the transfer of the enolpyruvyl moiety of phosphoenolpyruvate (PEP) to the 5-hydroxyl of shikimate-3-phosphate (S3P) to produce enolpyruvyl shikimate-3-phosphate and inorganic phosphate.</text>
</comment>
<comment type="subcellular location">
    <subcellularLocation>
        <location evidence="7">Cytoplasm</location>
    </subcellularLocation>
</comment>
<comment type="catalytic activity">
    <reaction evidence="6">
        <text>3-phosphoshikimate + phosphoenolpyruvate = 5-O-(1-carboxyvinyl)-3-phosphoshikimate + phosphate</text>
        <dbReference type="Rhea" id="RHEA:21256"/>
        <dbReference type="ChEBI" id="CHEBI:43474"/>
        <dbReference type="ChEBI" id="CHEBI:57701"/>
        <dbReference type="ChEBI" id="CHEBI:58702"/>
        <dbReference type="ChEBI" id="CHEBI:145989"/>
        <dbReference type="EC" id="2.5.1.19"/>
    </reaction>
    <physiologicalReaction direction="left-to-right" evidence="6">
        <dbReference type="Rhea" id="RHEA:21257"/>
    </physiologicalReaction>
</comment>
<comment type="similarity">
    <text evidence="2 7">Belongs to the EPSP synthase family.</text>
</comment>
<dbReference type="CDD" id="cd01556">
    <property type="entry name" value="EPSP_synthase"/>
    <property type="match status" value="1"/>
</dbReference>
<evidence type="ECO:0000256" key="4">
    <source>
        <dbReference type="ARBA" id="ARBA00022679"/>
    </source>
</evidence>
<feature type="binding site" evidence="7">
    <location>
        <position position="178"/>
    </location>
    <ligand>
        <name>phosphoenolpyruvate</name>
        <dbReference type="ChEBI" id="CHEBI:58702"/>
    </ligand>
</feature>
<keyword evidence="4 7" id="KW-0808">Transferase</keyword>
<dbReference type="PANTHER" id="PTHR21090">
    <property type="entry name" value="AROM/DEHYDROQUINATE SYNTHASE"/>
    <property type="match status" value="1"/>
</dbReference>
<feature type="active site" description="Proton acceptor" evidence="7">
    <location>
        <position position="322"/>
    </location>
</feature>
<dbReference type="GO" id="GO:0003866">
    <property type="term" value="F:3-phosphoshikimate 1-carboxyvinyltransferase activity"/>
    <property type="evidence" value="ECO:0007669"/>
    <property type="project" value="UniProtKB-EC"/>
</dbReference>
<dbReference type="Proteomes" id="UP000824755">
    <property type="component" value="Chromosome"/>
</dbReference>
<comment type="caution">
    <text evidence="7">Lacks conserved residue(s) required for the propagation of feature annotation.</text>
</comment>
<evidence type="ECO:0000256" key="1">
    <source>
        <dbReference type="ARBA" id="ARBA00004811"/>
    </source>
</evidence>
<keyword evidence="5 7" id="KW-0057">Aromatic amino acid biosynthesis</keyword>
<feature type="binding site" evidence="7">
    <location>
        <position position="103"/>
    </location>
    <ligand>
        <name>phosphoenolpyruvate</name>
        <dbReference type="ChEBI" id="CHEBI:58702"/>
    </ligand>
</feature>
<evidence type="ECO:0000256" key="3">
    <source>
        <dbReference type="ARBA" id="ARBA00022605"/>
    </source>
</evidence>
<feature type="binding site" evidence="7">
    <location>
        <position position="35"/>
    </location>
    <ligand>
        <name>3-phosphoshikimate</name>
        <dbReference type="ChEBI" id="CHEBI:145989"/>
    </ligand>
</feature>
<dbReference type="RefSeq" id="WP_220380632.1">
    <property type="nucleotide sequence ID" value="NZ_CP080544.1"/>
</dbReference>
<dbReference type="Pfam" id="PF00275">
    <property type="entry name" value="EPSP_synthase"/>
    <property type="match status" value="1"/>
</dbReference>
<feature type="binding site" evidence="7">
    <location>
        <position position="394"/>
    </location>
    <ligand>
        <name>phosphoenolpyruvate</name>
        <dbReference type="ChEBI" id="CHEBI:58702"/>
    </ligand>
</feature>
<evidence type="ECO:0000313" key="9">
    <source>
        <dbReference type="EMBL" id="QYR53827.1"/>
    </source>
</evidence>
<feature type="binding site" evidence="7">
    <location>
        <position position="353"/>
    </location>
    <ligand>
        <name>phosphoenolpyruvate</name>
        <dbReference type="ChEBI" id="CHEBI:58702"/>
    </ligand>
</feature>
<dbReference type="Gene3D" id="3.65.10.10">
    <property type="entry name" value="Enolpyruvate transferase domain"/>
    <property type="match status" value="2"/>
</dbReference>
<dbReference type="InterPro" id="IPR023193">
    <property type="entry name" value="EPSP_synthase_CS"/>
</dbReference>
<proteinExistence type="inferred from homology"/>
<gene>
    <name evidence="7 9" type="primary">aroA</name>
    <name evidence="9" type="ORF">H8L67_04970</name>
</gene>
<keyword evidence="10" id="KW-1185">Reference proteome</keyword>
<evidence type="ECO:0000313" key="10">
    <source>
        <dbReference type="Proteomes" id="UP000824755"/>
    </source>
</evidence>
<evidence type="ECO:0000259" key="8">
    <source>
        <dbReference type="Pfam" id="PF00275"/>
    </source>
</evidence>
<feature type="binding site" evidence="7">
    <location>
        <position position="349"/>
    </location>
    <ligand>
        <name>3-phosphoshikimate</name>
        <dbReference type="ChEBI" id="CHEBI:145989"/>
    </ligand>
</feature>
<comment type="pathway">
    <text evidence="1 7">Metabolic intermediate biosynthesis; chorismate biosynthesis; chorismate from D-erythrose 4-phosphate and phosphoenolpyruvate: step 6/7.</text>
</comment>
<evidence type="ECO:0000256" key="7">
    <source>
        <dbReference type="HAMAP-Rule" id="MF_00210"/>
    </source>
</evidence>
<dbReference type="InterPro" id="IPR013792">
    <property type="entry name" value="RNA3'P_cycl/enolpyr_Trfase_a/b"/>
</dbReference>
<sequence>MADTPPSLKSWKVAPCKQSLAGALRVPGDKSVSHRAVMFASLADGVSHIRGFLEGEDTRATARVMQQLGVGIDTPAYGERRVHGVGLNGLMAPNAALDCGNSGTAMRLLSGVLAGQSFSSVLVGDASLSRRPMNRIATPLRDMGARISLSSTDTAPIEFSPAGKLQGIRYRCPVASAQVKSAVLLAGLFAEGTTEIVEPVPTRNYTEVMLAEMGAAIEYGDGFARLQGGSRLQAMDVEVPADFSSAAFAIVAACLVPGSHLRLTAVGMNPRRTGLLDVLRMMGASIDITPVQGRTELFDIDVQASPLSGVDVPVETVPDMIDEFPILFVAAACATGITRVRGAAELRVKESDRIAKMAEGLRTLGVRVEETADGADIHGGAMHGGRVDTDGDHRIAMAFAVAGLLAEAPVRIEDVGNVETSYPGFVADFSTIGANIEAI</sequence>
<keyword evidence="3 7" id="KW-0028">Amino-acid biosynthesis</keyword>
<dbReference type="NCBIfam" id="TIGR01356">
    <property type="entry name" value="aroA"/>
    <property type="match status" value="1"/>
</dbReference>
<name>A0ABX8WSM2_9GAMM</name>
<dbReference type="InterPro" id="IPR036968">
    <property type="entry name" value="Enolpyruvate_Tfrase_sf"/>
</dbReference>
<dbReference type="PANTHER" id="PTHR21090:SF5">
    <property type="entry name" value="PENTAFUNCTIONAL AROM POLYPEPTIDE"/>
    <property type="match status" value="1"/>
</dbReference>
<dbReference type="EC" id="2.5.1.19" evidence="7"/>
<feature type="binding site" evidence="7">
    <location>
        <position position="176"/>
    </location>
    <ligand>
        <name>3-phosphoshikimate</name>
        <dbReference type="ChEBI" id="CHEBI:145989"/>
    </ligand>
</feature>
<feature type="binding site" evidence="7">
    <location>
        <position position="31"/>
    </location>
    <ligand>
        <name>3-phosphoshikimate</name>
        <dbReference type="ChEBI" id="CHEBI:145989"/>
    </ligand>
</feature>
<feature type="binding site" evidence="7">
    <location>
        <position position="322"/>
    </location>
    <ligand>
        <name>3-phosphoshikimate</name>
        <dbReference type="ChEBI" id="CHEBI:145989"/>
    </ligand>
</feature>
<keyword evidence="7" id="KW-0963">Cytoplasm</keyword>
<dbReference type="HAMAP" id="MF_00210">
    <property type="entry name" value="EPSP_synth"/>
    <property type="match status" value="1"/>
</dbReference>
<protein>
    <recommendedName>
        <fullName evidence="7">3-phosphoshikimate 1-carboxyvinyltransferase</fullName>
        <ecNumber evidence="7">2.5.1.19</ecNumber>
    </recommendedName>
    <alternativeName>
        <fullName evidence="7">5-enolpyruvylshikimate-3-phosphate synthase</fullName>
        <shortName evidence="7">EPSP synthase</shortName>
        <shortName evidence="7">EPSPS</shortName>
    </alternativeName>
</protein>
<organism evidence="9 10">
    <name type="scientific">Lysobacter soyae</name>
    <dbReference type="NCBI Taxonomy" id="2764185"/>
    <lineage>
        <taxon>Bacteria</taxon>
        <taxon>Pseudomonadati</taxon>
        <taxon>Pseudomonadota</taxon>
        <taxon>Gammaproteobacteria</taxon>
        <taxon>Lysobacterales</taxon>
        <taxon>Lysobacteraceae</taxon>
        <taxon>Lysobacter</taxon>
    </lineage>
</organism>
<dbReference type="EMBL" id="CP080544">
    <property type="protein sequence ID" value="QYR53827.1"/>
    <property type="molecule type" value="Genomic_DNA"/>
</dbReference>
<evidence type="ECO:0000256" key="6">
    <source>
        <dbReference type="ARBA" id="ARBA00044633"/>
    </source>
</evidence>
<evidence type="ECO:0000256" key="2">
    <source>
        <dbReference type="ARBA" id="ARBA00009948"/>
    </source>
</evidence>
<feature type="binding site" evidence="7">
    <location>
        <position position="30"/>
    </location>
    <ligand>
        <name>phosphoenolpyruvate</name>
        <dbReference type="ChEBI" id="CHEBI:58702"/>
    </ligand>
</feature>
<accession>A0ABX8WSM2</accession>
<evidence type="ECO:0000256" key="5">
    <source>
        <dbReference type="ARBA" id="ARBA00023141"/>
    </source>
</evidence>
<feature type="domain" description="Enolpyruvate transferase" evidence="8">
    <location>
        <begin position="18"/>
        <end position="427"/>
    </location>
</feature>
<dbReference type="InterPro" id="IPR006264">
    <property type="entry name" value="EPSP_synthase"/>
</dbReference>